<organism evidence="1 2">
    <name type="scientific">Coemansia guatemalensis</name>
    <dbReference type="NCBI Taxonomy" id="2761395"/>
    <lineage>
        <taxon>Eukaryota</taxon>
        <taxon>Fungi</taxon>
        <taxon>Fungi incertae sedis</taxon>
        <taxon>Zoopagomycota</taxon>
        <taxon>Kickxellomycotina</taxon>
        <taxon>Kickxellomycetes</taxon>
        <taxon>Kickxellales</taxon>
        <taxon>Kickxellaceae</taxon>
        <taxon>Coemansia</taxon>
    </lineage>
</organism>
<gene>
    <name evidence="1" type="ORF">H4R20_004463</name>
</gene>
<dbReference type="OrthoDB" id="5586226at2759"/>
<comment type="caution">
    <text evidence="1">The sequence shown here is derived from an EMBL/GenBank/DDBJ whole genome shotgun (WGS) entry which is preliminary data.</text>
</comment>
<keyword evidence="2" id="KW-1185">Reference proteome</keyword>
<name>A0A9W8HYL5_9FUNG</name>
<protein>
    <recommendedName>
        <fullName evidence="3">AAA-ATPase-like domain-containing protein</fullName>
    </recommendedName>
</protein>
<reference evidence="1" key="1">
    <citation type="submission" date="2022-07" db="EMBL/GenBank/DDBJ databases">
        <title>Phylogenomic reconstructions and comparative analyses of Kickxellomycotina fungi.</title>
        <authorList>
            <person name="Reynolds N.K."/>
            <person name="Stajich J.E."/>
            <person name="Barry K."/>
            <person name="Grigoriev I.V."/>
            <person name="Crous P."/>
            <person name="Smith M.E."/>
        </authorList>
    </citation>
    <scope>NUCLEOTIDE SEQUENCE</scope>
    <source>
        <strain evidence="1">NRRL 1565</strain>
    </source>
</reference>
<accession>A0A9W8HYL5</accession>
<evidence type="ECO:0000313" key="1">
    <source>
        <dbReference type="EMBL" id="KAJ2799388.1"/>
    </source>
</evidence>
<evidence type="ECO:0000313" key="2">
    <source>
        <dbReference type="Proteomes" id="UP001140094"/>
    </source>
</evidence>
<sequence length="169" mass="18848">MEDENRAKRARIAGTLDFQRSIIQTPPLAQHGAIENAVLSSTPSRVCGARVSIGAVFEGIWDNKATCNVDKTLACKRFWDECSGVGRLCLPRRCGKTYCLNVLHLFFSSGLDYYSVNNVPVVTEGPEAEVDADASIQDLCRAKKRRLFKGSLLEQLHPEFIDKHFAKYP</sequence>
<evidence type="ECO:0008006" key="3">
    <source>
        <dbReference type="Google" id="ProtNLM"/>
    </source>
</evidence>
<proteinExistence type="predicted"/>
<dbReference type="Proteomes" id="UP001140094">
    <property type="component" value="Unassembled WGS sequence"/>
</dbReference>
<feature type="non-terminal residue" evidence="1">
    <location>
        <position position="169"/>
    </location>
</feature>
<dbReference type="AlphaFoldDB" id="A0A9W8HYL5"/>
<dbReference type="EMBL" id="JANBUO010001188">
    <property type="protein sequence ID" value="KAJ2799388.1"/>
    <property type="molecule type" value="Genomic_DNA"/>
</dbReference>